<dbReference type="NCBIfam" id="TIGR01707">
    <property type="entry name" value="gspI"/>
    <property type="match status" value="1"/>
</dbReference>
<evidence type="ECO:0000256" key="9">
    <source>
        <dbReference type="RuleBase" id="RU368030"/>
    </source>
</evidence>
<keyword evidence="6" id="KW-0812">Transmembrane</keyword>
<dbReference type="EMBL" id="JBHTMC010000020">
    <property type="protein sequence ID" value="MFD1263771.1"/>
    <property type="molecule type" value="Genomic_DNA"/>
</dbReference>
<evidence type="ECO:0000256" key="6">
    <source>
        <dbReference type="ARBA" id="ARBA00022692"/>
    </source>
</evidence>
<feature type="domain" description="Type II secretion system protein GspI C-terminal" evidence="10">
    <location>
        <begin position="42"/>
        <end position="119"/>
    </location>
</feature>
<accession>A0ABW3WCN2</accession>
<dbReference type="PROSITE" id="PS00409">
    <property type="entry name" value="PROKAR_NTER_METHYL"/>
    <property type="match status" value="1"/>
</dbReference>
<keyword evidence="3" id="KW-1003">Cell membrane</keyword>
<evidence type="ECO:0000313" key="11">
    <source>
        <dbReference type="EMBL" id="MFD1263771.1"/>
    </source>
</evidence>
<dbReference type="Pfam" id="PF07963">
    <property type="entry name" value="N_methyl"/>
    <property type="match status" value="1"/>
</dbReference>
<evidence type="ECO:0000313" key="12">
    <source>
        <dbReference type="Proteomes" id="UP001597158"/>
    </source>
</evidence>
<dbReference type="InterPro" id="IPR010052">
    <property type="entry name" value="T2SS_protein-GspI"/>
</dbReference>
<dbReference type="Pfam" id="PF02501">
    <property type="entry name" value="T2SSI"/>
    <property type="match status" value="1"/>
</dbReference>
<dbReference type="InterPro" id="IPR012902">
    <property type="entry name" value="N_methyl_site"/>
</dbReference>
<reference evidence="12" key="1">
    <citation type="journal article" date="2019" name="Int. J. Syst. Evol. Microbiol.">
        <title>The Global Catalogue of Microorganisms (GCM) 10K type strain sequencing project: providing services to taxonomists for standard genome sequencing and annotation.</title>
        <authorList>
            <consortium name="The Broad Institute Genomics Platform"/>
            <consortium name="The Broad Institute Genome Sequencing Center for Infectious Disease"/>
            <person name="Wu L."/>
            <person name="Ma J."/>
        </authorList>
    </citation>
    <scope>NUCLEOTIDE SEQUENCE [LARGE SCALE GENOMIC DNA]</scope>
    <source>
        <strain evidence="12">CCUG 48884</strain>
    </source>
</reference>
<comment type="PTM">
    <text evidence="9">Cleaved by prepilin peptidase.</text>
</comment>
<keyword evidence="8" id="KW-0472">Membrane</keyword>
<evidence type="ECO:0000256" key="8">
    <source>
        <dbReference type="ARBA" id="ARBA00023136"/>
    </source>
</evidence>
<dbReference type="RefSeq" id="WP_002929749.1">
    <property type="nucleotide sequence ID" value="NZ_JARQZE010000005.1"/>
</dbReference>
<comment type="similarity">
    <text evidence="2 9">Belongs to the GSP I family.</text>
</comment>
<keyword evidence="12" id="KW-1185">Reference proteome</keyword>
<name>A0ABW3WCN2_9RHOO</name>
<evidence type="ECO:0000256" key="7">
    <source>
        <dbReference type="ARBA" id="ARBA00022989"/>
    </source>
</evidence>
<dbReference type="PANTHER" id="PTHR38779">
    <property type="entry name" value="TYPE II SECRETION SYSTEM PROTEIN I-RELATED"/>
    <property type="match status" value="1"/>
</dbReference>
<gene>
    <name evidence="11" type="primary">gspI</name>
    <name evidence="11" type="ORF">ACFQ4M_09255</name>
</gene>
<dbReference type="NCBIfam" id="TIGR02532">
    <property type="entry name" value="IV_pilin_GFxxxE"/>
    <property type="match status" value="1"/>
</dbReference>
<comment type="subcellular location">
    <subcellularLocation>
        <location evidence="1 9">Cell inner membrane</location>
        <topology evidence="1 9">Single-pass membrane protein</topology>
    </subcellularLocation>
</comment>
<dbReference type="Proteomes" id="UP001597158">
    <property type="component" value="Unassembled WGS sequence"/>
</dbReference>
<proteinExistence type="inferred from homology"/>
<comment type="caution">
    <text evidence="11">The sequence shown here is derived from an EMBL/GenBank/DDBJ whole genome shotgun (WGS) entry which is preliminary data.</text>
</comment>
<dbReference type="Gene3D" id="3.30.1300.30">
    <property type="entry name" value="GSPII I/J protein-like"/>
    <property type="match status" value="1"/>
</dbReference>
<evidence type="ECO:0000256" key="5">
    <source>
        <dbReference type="ARBA" id="ARBA00022519"/>
    </source>
</evidence>
<comment type="function">
    <text evidence="9">Component of the type II secretion system required for the energy-dependent secretion of extracellular factors such as proteases and toxins from the periplasm.</text>
</comment>
<sequence>MNARRAAGFTLLEMLVALSIVAIALLSATRALGSTIHAAAGLREHAVASWVAQNRLAEMRAHRQWPALGQRQGRVDMAGGSYVWTERISATPNNLFRRIDVEVSAADDKRPLGRMSGYVARPPR</sequence>
<keyword evidence="7" id="KW-1133">Transmembrane helix</keyword>
<evidence type="ECO:0000256" key="2">
    <source>
        <dbReference type="ARBA" id="ARBA00008358"/>
    </source>
</evidence>
<evidence type="ECO:0000256" key="1">
    <source>
        <dbReference type="ARBA" id="ARBA00004377"/>
    </source>
</evidence>
<dbReference type="SUPFAM" id="SSF54523">
    <property type="entry name" value="Pili subunits"/>
    <property type="match status" value="1"/>
</dbReference>
<organism evidence="11 12">
    <name type="scientific">Thauera mechernichensis</name>
    <dbReference type="NCBI Taxonomy" id="82788"/>
    <lineage>
        <taxon>Bacteria</taxon>
        <taxon>Pseudomonadati</taxon>
        <taxon>Pseudomonadota</taxon>
        <taxon>Betaproteobacteria</taxon>
        <taxon>Rhodocyclales</taxon>
        <taxon>Zoogloeaceae</taxon>
        <taxon>Thauera</taxon>
    </lineage>
</organism>
<evidence type="ECO:0000259" key="10">
    <source>
        <dbReference type="Pfam" id="PF02501"/>
    </source>
</evidence>
<evidence type="ECO:0000256" key="3">
    <source>
        <dbReference type="ARBA" id="ARBA00022475"/>
    </source>
</evidence>
<dbReference type="InterPro" id="IPR045584">
    <property type="entry name" value="Pilin-like"/>
</dbReference>
<comment type="subunit">
    <text evidence="9">Type II secretion is composed of four main components: the outer membrane complex, the inner membrane complex, the cytoplasmic secretion ATPase and the periplasm-spanning pseudopilus.</text>
</comment>
<keyword evidence="5 9" id="KW-0997">Cell inner membrane</keyword>
<dbReference type="PANTHER" id="PTHR38779:SF2">
    <property type="entry name" value="TYPE II SECRETION SYSTEM PROTEIN I-RELATED"/>
    <property type="match status" value="1"/>
</dbReference>
<evidence type="ECO:0000256" key="4">
    <source>
        <dbReference type="ARBA" id="ARBA00022481"/>
    </source>
</evidence>
<dbReference type="InterPro" id="IPR003413">
    <property type="entry name" value="T2SS_GspI_C"/>
</dbReference>
<protein>
    <recommendedName>
        <fullName evidence="9">Type II secretion system protein I</fullName>
        <shortName evidence="9">T2SS minor pseudopilin I</shortName>
    </recommendedName>
</protein>
<keyword evidence="4 9" id="KW-0488">Methylation</keyword>